<dbReference type="AlphaFoldDB" id="E2C1T5"/>
<dbReference type="Gene3D" id="1.10.10.1450">
    <property type="match status" value="1"/>
</dbReference>
<dbReference type="STRING" id="610380.E2C1T5"/>
<dbReference type="InterPro" id="IPR041426">
    <property type="entry name" value="Mos1_HTH"/>
</dbReference>
<protein>
    <submittedName>
        <fullName evidence="2">Uncharacterized protein FLJ37770</fullName>
    </submittedName>
</protein>
<accession>E2C1T5</accession>
<dbReference type="PANTHER" id="PTHR46060:SF1">
    <property type="entry name" value="MARINER MOS1 TRANSPOSASE-LIKE PROTEIN"/>
    <property type="match status" value="1"/>
</dbReference>
<proteinExistence type="predicted"/>
<sequence length="60" mass="6825">LKFCVANKISFTNAFKMLQKAYGNDCLSKTSTFEWFKKFQEGRESVEDDTCSGRPSTSTD</sequence>
<dbReference type="EMBL" id="GL451996">
    <property type="protein sequence ID" value="EFN78092.1"/>
    <property type="molecule type" value="Genomic_DNA"/>
</dbReference>
<dbReference type="InParanoid" id="E2C1T5"/>
<dbReference type="OrthoDB" id="10033972at2759"/>
<feature type="non-terminal residue" evidence="2">
    <location>
        <position position="1"/>
    </location>
</feature>
<feature type="domain" description="Mos1 transposase HTH" evidence="1">
    <location>
        <begin position="8"/>
        <end position="42"/>
    </location>
</feature>
<evidence type="ECO:0000313" key="2">
    <source>
        <dbReference type="EMBL" id="EFN78092.1"/>
    </source>
</evidence>
<organism evidence="3">
    <name type="scientific">Harpegnathos saltator</name>
    <name type="common">Jerdon's jumping ant</name>
    <dbReference type="NCBI Taxonomy" id="610380"/>
    <lineage>
        <taxon>Eukaryota</taxon>
        <taxon>Metazoa</taxon>
        <taxon>Ecdysozoa</taxon>
        <taxon>Arthropoda</taxon>
        <taxon>Hexapoda</taxon>
        <taxon>Insecta</taxon>
        <taxon>Pterygota</taxon>
        <taxon>Neoptera</taxon>
        <taxon>Endopterygota</taxon>
        <taxon>Hymenoptera</taxon>
        <taxon>Apocrita</taxon>
        <taxon>Aculeata</taxon>
        <taxon>Formicoidea</taxon>
        <taxon>Formicidae</taxon>
        <taxon>Ponerinae</taxon>
        <taxon>Ponerini</taxon>
        <taxon>Harpegnathos</taxon>
    </lineage>
</organism>
<feature type="non-terminal residue" evidence="2">
    <location>
        <position position="60"/>
    </location>
</feature>
<name>E2C1T5_HARSA</name>
<dbReference type="InterPro" id="IPR052709">
    <property type="entry name" value="Transposase-MT_Hybrid"/>
</dbReference>
<gene>
    <name evidence="2" type="ORF">EAI_07078</name>
</gene>
<keyword evidence="3" id="KW-1185">Reference proteome</keyword>
<evidence type="ECO:0000313" key="3">
    <source>
        <dbReference type="Proteomes" id="UP000008237"/>
    </source>
</evidence>
<dbReference type="Pfam" id="PF17906">
    <property type="entry name" value="HTH_48"/>
    <property type="match status" value="1"/>
</dbReference>
<reference evidence="2 3" key="1">
    <citation type="journal article" date="2010" name="Science">
        <title>Genomic comparison of the ants Camponotus floridanus and Harpegnathos saltator.</title>
        <authorList>
            <person name="Bonasio R."/>
            <person name="Zhang G."/>
            <person name="Ye C."/>
            <person name="Mutti N.S."/>
            <person name="Fang X."/>
            <person name="Qin N."/>
            <person name="Donahue G."/>
            <person name="Yang P."/>
            <person name="Li Q."/>
            <person name="Li C."/>
            <person name="Zhang P."/>
            <person name="Huang Z."/>
            <person name="Berger S.L."/>
            <person name="Reinberg D."/>
            <person name="Wang J."/>
            <person name="Liebig J."/>
        </authorList>
    </citation>
    <scope>NUCLEOTIDE SEQUENCE [LARGE SCALE GENOMIC DNA]</scope>
    <source>
        <strain evidence="2 3">R22 G/1</strain>
    </source>
</reference>
<dbReference type="PANTHER" id="PTHR46060">
    <property type="entry name" value="MARINER MOS1 TRANSPOSASE-LIKE PROTEIN"/>
    <property type="match status" value="1"/>
</dbReference>
<dbReference type="Proteomes" id="UP000008237">
    <property type="component" value="Unassembled WGS sequence"/>
</dbReference>
<dbReference type="OMA" id="NANVEHI"/>
<evidence type="ECO:0000259" key="1">
    <source>
        <dbReference type="Pfam" id="PF17906"/>
    </source>
</evidence>